<gene>
    <name evidence="4" type="ORF">QYF61_003877</name>
</gene>
<dbReference type="PANTHER" id="PTHR33064">
    <property type="entry name" value="POL PROTEIN"/>
    <property type="match status" value="1"/>
</dbReference>
<comment type="caution">
    <text evidence="4">The sequence shown here is derived from an EMBL/GenBank/DDBJ whole genome shotgun (WGS) entry which is preliminary data.</text>
</comment>
<dbReference type="InterPro" id="IPR012337">
    <property type="entry name" value="RNaseH-like_sf"/>
</dbReference>
<evidence type="ECO:0000256" key="2">
    <source>
        <dbReference type="ARBA" id="ARBA00012180"/>
    </source>
</evidence>
<sequence length="552" mass="61331">MSVQCQTTKVNLWLPGEKRMSSTGFAIKNHHENILGFDVLNGRTWRLPNGSVWSFGSNIDPCPSRSREAAVRALRAAPALPESQITNVPQYPISAAARNGISEVIADLEKRQIISRTHSPYNSPVWPVRKPEGRWRLTVDYRRLNANTAPLTAAVPNIASLTATLQAAAHPWMAALDVKDMFFMVPLKEEDKEKFAFTWEGIQYTFNRLPQGYKHSPTIAHAALAELLQTVSLSQEVKLHQYIDDILIGGTSPEKVGEAAAAVWQALNKAEIEIPPGKCQGPSKEWKLEHKEAHKTLTEELKTYQSLGPVHPRDPIIAEWGFAEHATYCNLFQTGPDGPKRPLLFSSTAFKETEQRYSEWEKGLLSLVRAVKQVEKIHQGQPVQTRGPFNLLEAILKGTAPPEGVAQKTTVRKWYAYLTGVAENMQLTEGHTKVSKLQMPINTDPLALQPPFKPSPILDAPPLTEGTPTENIWFTDASAKRVNGKWQYKAVALDITTGKQVVEEGEGSAQAGEIRAVVLAAQNGAKIIYVDSYAVWAGATQWLCQWETLNWE</sequence>
<protein>
    <recommendedName>
        <fullName evidence="2">ribonuclease H</fullName>
        <ecNumber evidence="2">3.1.26.4</ecNumber>
    </recommendedName>
</protein>
<dbReference type="InterPro" id="IPR051320">
    <property type="entry name" value="Viral_Replic_Matur_Polypro"/>
</dbReference>
<name>A0AAN7SGV4_MYCAM</name>
<accession>A0AAN7SGV4</accession>
<dbReference type="Gene3D" id="3.10.10.10">
    <property type="entry name" value="HIV Type 1 Reverse Transcriptase, subunit A, domain 1"/>
    <property type="match status" value="1"/>
</dbReference>
<dbReference type="InterPro" id="IPR043128">
    <property type="entry name" value="Rev_trsase/Diguanyl_cyclase"/>
</dbReference>
<dbReference type="AlphaFoldDB" id="A0AAN7SGV4"/>
<dbReference type="Gene3D" id="3.30.420.10">
    <property type="entry name" value="Ribonuclease H-like superfamily/Ribonuclease H"/>
    <property type="match status" value="1"/>
</dbReference>
<dbReference type="Proteomes" id="UP001333110">
    <property type="component" value="Unassembled WGS sequence"/>
</dbReference>
<proteinExistence type="inferred from homology"/>
<dbReference type="PROSITE" id="PS50878">
    <property type="entry name" value="RT_POL"/>
    <property type="match status" value="1"/>
</dbReference>
<evidence type="ECO:0000256" key="1">
    <source>
        <dbReference type="ARBA" id="ARBA00010879"/>
    </source>
</evidence>
<dbReference type="Gene3D" id="3.30.70.270">
    <property type="match status" value="1"/>
</dbReference>
<reference evidence="4 5" key="1">
    <citation type="journal article" date="2023" name="J. Hered.">
        <title>Chromosome-level genome of the wood stork (Mycteria americana) provides insight into avian chromosome evolution.</title>
        <authorList>
            <person name="Flamio R. Jr."/>
            <person name="Ramstad K.M."/>
        </authorList>
    </citation>
    <scope>NUCLEOTIDE SEQUENCE [LARGE SCALE GENOMIC DNA]</scope>
    <source>
        <strain evidence="4">JAX WOST 10</strain>
    </source>
</reference>
<dbReference type="InterPro" id="IPR043502">
    <property type="entry name" value="DNA/RNA_pol_sf"/>
</dbReference>
<feature type="domain" description="Reverse transcriptase" evidence="3">
    <location>
        <begin position="109"/>
        <end position="309"/>
    </location>
</feature>
<dbReference type="GO" id="GO:0006259">
    <property type="term" value="P:DNA metabolic process"/>
    <property type="evidence" value="ECO:0007669"/>
    <property type="project" value="UniProtKB-ARBA"/>
</dbReference>
<dbReference type="EC" id="3.1.26.4" evidence="2"/>
<feature type="non-terminal residue" evidence="4">
    <location>
        <position position="552"/>
    </location>
</feature>
<dbReference type="GO" id="GO:0004523">
    <property type="term" value="F:RNA-DNA hybrid ribonuclease activity"/>
    <property type="evidence" value="ECO:0007669"/>
    <property type="project" value="UniProtKB-EC"/>
</dbReference>
<dbReference type="Pfam" id="PF17919">
    <property type="entry name" value="RT_RNaseH_2"/>
    <property type="match status" value="1"/>
</dbReference>
<evidence type="ECO:0000259" key="3">
    <source>
        <dbReference type="PROSITE" id="PS50878"/>
    </source>
</evidence>
<dbReference type="Pfam" id="PF00078">
    <property type="entry name" value="RVT_1"/>
    <property type="match status" value="1"/>
</dbReference>
<dbReference type="InterPro" id="IPR000477">
    <property type="entry name" value="RT_dom"/>
</dbReference>
<dbReference type="EMBL" id="JAUNZN010000001">
    <property type="protein sequence ID" value="KAK4829396.1"/>
    <property type="molecule type" value="Genomic_DNA"/>
</dbReference>
<keyword evidence="5" id="KW-1185">Reference proteome</keyword>
<dbReference type="PANTHER" id="PTHR33064:SF29">
    <property type="entry name" value="PEPTIDASE A2 DOMAIN-CONTAINING PROTEIN-RELATED"/>
    <property type="match status" value="1"/>
</dbReference>
<dbReference type="SUPFAM" id="SSF56672">
    <property type="entry name" value="DNA/RNA polymerases"/>
    <property type="match status" value="1"/>
</dbReference>
<dbReference type="InterPro" id="IPR036397">
    <property type="entry name" value="RNaseH_sf"/>
</dbReference>
<evidence type="ECO:0000313" key="5">
    <source>
        <dbReference type="Proteomes" id="UP001333110"/>
    </source>
</evidence>
<dbReference type="SUPFAM" id="SSF53098">
    <property type="entry name" value="Ribonuclease H-like"/>
    <property type="match status" value="1"/>
</dbReference>
<evidence type="ECO:0000313" key="4">
    <source>
        <dbReference type="EMBL" id="KAK4829396.1"/>
    </source>
</evidence>
<organism evidence="4 5">
    <name type="scientific">Mycteria americana</name>
    <name type="common">Wood stork</name>
    <dbReference type="NCBI Taxonomy" id="33587"/>
    <lineage>
        <taxon>Eukaryota</taxon>
        <taxon>Metazoa</taxon>
        <taxon>Chordata</taxon>
        <taxon>Craniata</taxon>
        <taxon>Vertebrata</taxon>
        <taxon>Euteleostomi</taxon>
        <taxon>Archelosauria</taxon>
        <taxon>Archosauria</taxon>
        <taxon>Dinosauria</taxon>
        <taxon>Saurischia</taxon>
        <taxon>Theropoda</taxon>
        <taxon>Coelurosauria</taxon>
        <taxon>Aves</taxon>
        <taxon>Neognathae</taxon>
        <taxon>Neoaves</taxon>
        <taxon>Aequornithes</taxon>
        <taxon>Ciconiiformes</taxon>
        <taxon>Ciconiidae</taxon>
        <taxon>Mycteria</taxon>
    </lineage>
</organism>
<dbReference type="GO" id="GO:0003676">
    <property type="term" value="F:nucleic acid binding"/>
    <property type="evidence" value="ECO:0007669"/>
    <property type="project" value="InterPro"/>
</dbReference>
<comment type="similarity">
    <text evidence="1">Belongs to the beta type-B retroviral polymerase family. HERV class-II K(HML-2) pol subfamily.</text>
</comment>
<dbReference type="InterPro" id="IPR041577">
    <property type="entry name" value="RT_RNaseH_2"/>
</dbReference>